<evidence type="ECO:0000256" key="8">
    <source>
        <dbReference type="RuleBase" id="RU363098"/>
    </source>
</evidence>
<dbReference type="PANTHER" id="PTHR23079:SF18">
    <property type="entry name" value="RNA-DEPENDENT RNA POLYMERASE 6"/>
    <property type="match status" value="1"/>
</dbReference>
<name>A0ABC8QPC3_9AQUA</name>
<dbReference type="InterPro" id="IPR007855">
    <property type="entry name" value="RDRP"/>
</dbReference>
<comment type="catalytic activity">
    <reaction evidence="7 8">
        <text>RNA(n) + a ribonucleoside 5'-triphosphate = RNA(n+1) + diphosphate</text>
        <dbReference type="Rhea" id="RHEA:21248"/>
        <dbReference type="Rhea" id="RHEA-COMP:14527"/>
        <dbReference type="Rhea" id="RHEA-COMP:17342"/>
        <dbReference type="ChEBI" id="CHEBI:33019"/>
        <dbReference type="ChEBI" id="CHEBI:61557"/>
        <dbReference type="ChEBI" id="CHEBI:140395"/>
        <dbReference type="EC" id="2.7.7.48"/>
    </reaction>
</comment>
<keyword evidence="12" id="KW-1185">Reference proteome</keyword>
<reference evidence="11 12" key="1">
    <citation type="submission" date="2024-02" db="EMBL/GenBank/DDBJ databases">
        <authorList>
            <person name="Vignale AGUSTIN F."/>
            <person name="Sosa J E."/>
            <person name="Modenutti C."/>
        </authorList>
    </citation>
    <scope>NUCLEOTIDE SEQUENCE [LARGE SCALE GENOMIC DNA]</scope>
</reference>
<evidence type="ECO:0000256" key="3">
    <source>
        <dbReference type="ARBA" id="ARBA00022679"/>
    </source>
</evidence>
<comment type="function">
    <text evidence="8">Probably involved in the RNA silencing pathway and required for the generation of small interfering RNAs (siRNAs).</text>
</comment>
<keyword evidence="6 8" id="KW-0943">RNA-mediated gene silencing</keyword>
<feature type="domain" description="RDRP C-terminal head" evidence="10">
    <location>
        <begin position="107"/>
        <end position="257"/>
    </location>
</feature>
<keyword evidence="4 8" id="KW-0548">Nucleotidyltransferase</keyword>
<keyword evidence="2 8" id="KW-0696">RNA-directed RNA polymerase</keyword>
<proteinExistence type="inferred from homology"/>
<dbReference type="Proteomes" id="UP001642360">
    <property type="component" value="Unassembled WGS sequence"/>
</dbReference>
<dbReference type="Pfam" id="PF05183">
    <property type="entry name" value="RdRP"/>
    <property type="match status" value="1"/>
</dbReference>
<dbReference type="Pfam" id="PF26253">
    <property type="entry name" value="RdRP_head"/>
    <property type="match status" value="1"/>
</dbReference>
<keyword evidence="3 8" id="KW-0808">Transferase</keyword>
<evidence type="ECO:0000256" key="4">
    <source>
        <dbReference type="ARBA" id="ARBA00022695"/>
    </source>
</evidence>
<gene>
    <name evidence="11" type="ORF">ILEXP_LOCUS1441</name>
</gene>
<keyword evidence="5 8" id="KW-0694">RNA-binding</keyword>
<evidence type="ECO:0000256" key="7">
    <source>
        <dbReference type="ARBA" id="ARBA00048744"/>
    </source>
</evidence>
<evidence type="ECO:0000256" key="6">
    <source>
        <dbReference type="ARBA" id="ARBA00023158"/>
    </source>
</evidence>
<dbReference type="EC" id="2.7.7.48" evidence="8"/>
<accession>A0ABC8QPC3</accession>
<organism evidence="11 12">
    <name type="scientific">Ilex paraguariensis</name>
    <name type="common">yerba mate</name>
    <dbReference type="NCBI Taxonomy" id="185542"/>
    <lineage>
        <taxon>Eukaryota</taxon>
        <taxon>Viridiplantae</taxon>
        <taxon>Streptophyta</taxon>
        <taxon>Embryophyta</taxon>
        <taxon>Tracheophyta</taxon>
        <taxon>Spermatophyta</taxon>
        <taxon>Magnoliopsida</taxon>
        <taxon>eudicotyledons</taxon>
        <taxon>Gunneridae</taxon>
        <taxon>Pentapetalae</taxon>
        <taxon>asterids</taxon>
        <taxon>campanulids</taxon>
        <taxon>Aquifoliales</taxon>
        <taxon>Aquifoliaceae</taxon>
        <taxon>Ilex</taxon>
    </lineage>
</organism>
<dbReference type="InterPro" id="IPR057596">
    <property type="entry name" value="RDRP_core"/>
</dbReference>
<dbReference type="AlphaFoldDB" id="A0ABC8QPC3"/>
<dbReference type="EMBL" id="CAUOFW020000459">
    <property type="protein sequence ID" value="CAK9134506.1"/>
    <property type="molecule type" value="Genomic_DNA"/>
</dbReference>
<evidence type="ECO:0000259" key="10">
    <source>
        <dbReference type="Pfam" id="PF26253"/>
    </source>
</evidence>
<dbReference type="GO" id="GO:0031047">
    <property type="term" value="P:regulatory ncRNA-mediated gene silencing"/>
    <property type="evidence" value="ECO:0007669"/>
    <property type="project" value="UniProtKB-KW"/>
</dbReference>
<evidence type="ECO:0000313" key="11">
    <source>
        <dbReference type="EMBL" id="CAK9134506.1"/>
    </source>
</evidence>
<evidence type="ECO:0000256" key="5">
    <source>
        <dbReference type="ARBA" id="ARBA00022884"/>
    </source>
</evidence>
<protein>
    <recommendedName>
        <fullName evidence="8">RNA-dependent RNA polymerase</fullName>
        <ecNumber evidence="8">2.7.7.48</ecNumber>
    </recommendedName>
</protein>
<evidence type="ECO:0000259" key="9">
    <source>
        <dbReference type="Pfam" id="PF05183"/>
    </source>
</evidence>
<dbReference type="PANTHER" id="PTHR23079">
    <property type="entry name" value="RNA-DEPENDENT RNA POLYMERASE"/>
    <property type="match status" value="1"/>
</dbReference>
<evidence type="ECO:0000256" key="2">
    <source>
        <dbReference type="ARBA" id="ARBA00022484"/>
    </source>
</evidence>
<dbReference type="GO" id="GO:0003723">
    <property type="term" value="F:RNA binding"/>
    <property type="evidence" value="ECO:0007669"/>
    <property type="project" value="UniProtKB-KW"/>
</dbReference>
<dbReference type="InterPro" id="IPR058752">
    <property type="entry name" value="RDRP_C_head"/>
</dbReference>
<evidence type="ECO:0000256" key="1">
    <source>
        <dbReference type="ARBA" id="ARBA00005762"/>
    </source>
</evidence>
<feature type="domain" description="RDRP core" evidence="9">
    <location>
        <begin position="1"/>
        <end position="85"/>
    </location>
</feature>
<comment type="caution">
    <text evidence="11">The sequence shown here is derived from an EMBL/GenBank/DDBJ whole genome shotgun (WGS) entry which is preliminary data.</text>
</comment>
<dbReference type="GO" id="GO:0003968">
    <property type="term" value="F:RNA-directed RNA polymerase activity"/>
    <property type="evidence" value="ECO:0007669"/>
    <property type="project" value="UniProtKB-KW"/>
</dbReference>
<sequence>MVNGNLGMICNAHVVHADLSEYGALDEKCIKLAEHAATAVDFPKTGKIVTMPFELKPKMYPDFMEKEEFQSYKSEKILGKLYRQVIDASDKDVVASELKFVPQDILYDADLHIPGSTNFITDAWSHKCSYDGQLNGLLGLYKVRREEEIVTGHIWSLPKYSSNKQEQLKERLTHAYSALRKEFRKVFEQMDSDFDQVSDDEKNDIYEQKASAWYQVTYHPSWVKRSMELQEPDGDRETVMLSFAWIAVDYLARIKIRRGGDGNTDLTKPINAFARYVADRI</sequence>
<comment type="similarity">
    <text evidence="1 8">Belongs to the RdRP family.</text>
</comment>
<evidence type="ECO:0000313" key="12">
    <source>
        <dbReference type="Proteomes" id="UP001642360"/>
    </source>
</evidence>